<dbReference type="RefSeq" id="WP_182560589.1">
    <property type="nucleotide sequence ID" value="NZ_JACGWT010000004.1"/>
</dbReference>
<evidence type="ECO:0000313" key="7">
    <source>
        <dbReference type="Proteomes" id="UP000523079"/>
    </source>
</evidence>
<dbReference type="InterPro" id="IPR029063">
    <property type="entry name" value="SAM-dependent_MTases_sf"/>
</dbReference>
<comment type="caution">
    <text evidence="6">The sequence shown here is derived from an EMBL/GenBank/DDBJ whole genome shotgun (WGS) entry which is preliminary data.</text>
</comment>
<dbReference type="PANTHER" id="PTHR44942">
    <property type="entry name" value="METHYLTRANSF_11 DOMAIN-CONTAINING PROTEIN"/>
    <property type="match status" value="1"/>
</dbReference>
<keyword evidence="2 6" id="KW-0489">Methyltransferase</keyword>
<dbReference type="AlphaFoldDB" id="A0A7W3ITH9"/>
<evidence type="ECO:0000256" key="1">
    <source>
        <dbReference type="ARBA" id="ARBA00008361"/>
    </source>
</evidence>
<dbReference type="GO" id="GO:0008757">
    <property type="term" value="F:S-adenosylmethionine-dependent methyltransferase activity"/>
    <property type="evidence" value="ECO:0007669"/>
    <property type="project" value="InterPro"/>
</dbReference>
<comment type="similarity">
    <text evidence="1">Belongs to the methyltransferase superfamily.</text>
</comment>
<dbReference type="CDD" id="cd02440">
    <property type="entry name" value="AdoMet_MTases"/>
    <property type="match status" value="1"/>
</dbReference>
<gene>
    <name evidence="6" type="ORF">FHX74_002594</name>
</gene>
<evidence type="ECO:0000259" key="5">
    <source>
        <dbReference type="Pfam" id="PF08241"/>
    </source>
</evidence>
<proteinExistence type="inferred from homology"/>
<accession>A0A7W3ITH9</accession>
<dbReference type="InterPro" id="IPR051052">
    <property type="entry name" value="Diverse_substrate_MTase"/>
</dbReference>
<reference evidence="6 7" key="1">
    <citation type="submission" date="2020-07" db="EMBL/GenBank/DDBJ databases">
        <title>Sequencing the genomes of 1000 actinobacteria strains.</title>
        <authorList>
            <person name="Klenk H.-P."/>
        </authorList>
    </citation>
    <scope>NUCLEOTIDE SEQUENCE [LARGE SCALE GENOMIC DNA]</scope>
    <source>
        <strain evidence="6 7">DSM 100723</strain>
    </source>
</reference>
<sequence length="269" mass="28805">MSGTDGPGPASGPAPGPASWPDDRRERHAATFGRAADRYARSRPGYPDAAVDWLVADARTICDLGAGTGKLTRALVDRGLAVRAVDPSPEMLDQLRAAVPEAEAVVGRAEATGLPDAAVDLVVAAQSWHWVDPAPAVAEMARVLRPDGVLALVWNLRETSTDFAAELATVLGGGDDTGFSHTDPSTVAGSPFAPGEFFEATWTHRLTAGLLVDLVASRSYVIDLDEDARTRLLDRVDRLARTHPAARESGIVEIPYRTRCWRHRLRTEG</sequence>
<name>A0A7W3ITH9_9ACTN</name>
<organism evidence="6 7">
    <name type="scientific">Microlunatus kandeliicorticis</name>
    <dbReference type="NCBI Taxonomy" id="1759536"/>
    <lineage>
        <taxon>Bacteria</taxon>
        <taxon>Bacillati</taxon>
        <taxon>Actinomycetota</taxon>
        <taxon>Actinomycetes</taxon>
        <taxon>Propionibacteriales</taxon>
        <taxon>Propionibacteriaceae</taxon>
        <taxon>Microlunatus</taxon>
    </lineage>
</organism>
<evidence type="ECO:0000256" key="3">
    <source>
        <dbReference type="ARBA" id="ARBA00022679"/>
    </source>
</evidence>
<dbReference type="Gene3D" id="3.40.50.150">
    <property type="entry name" value="Vaccinia Virus protein VP39"/>
    <property type="match status" value="1"/>
</dbReference>
<evidence type="ECO:0000313" key="6">
    <source>
        <dbReference type="EMBL" id="MBA8794966.1"/>
    </source>
</evidence>
<keyword evidence="7" id="KW-1185">Reference proteome</keyword>
<feature type="region of interest" description="Disordered" evidence="4">
    <location>
        <begin position="1"/>
        <end position="26"/>
    </location>
</feature>
<keyword evidence="3 6" id="KW-0808">Transferase</keyword>
<dbReference type="Proteomes" id="UP000523079">
    <property type="component" value="Unassembled WGS sequence"/>
</dbReference>
<feature type="domain" description="Methyltransferase type 11" evidence="5">
    <location>
        <begin position="63"/>
        <end position="151"/>
    </location>
</feature>
<dbReference type="PANTHER" id="PTHR44942:SF4">
    <property type="entry name" value="METHYLTRANSFERASE TYPE 11 DOMAIN-CONTAINING PROTEIN"/>
    <property type="match status" value="1"/>
</dbReference>
<dbReference type="SUPFAM" id="SSF53335">
    <property type="entry name" value="S-adenosyl-L-methionine-dependent methyltransferases"/>
    <property type="match status" value="1"/>
</dbReference>
<dbReference type="EMBL" id="JACGWT010000004">
    <property type="protein sequence ID" value="MBA8794966.1"/>
    <property type="molecule type" value="Genomic_DNA"/>
</dbReference>
<dbReference type="GO" id="GO:0032259">
    <property type="term" value="P:methylation"/>
    <property type="evidence" value="ECO:0007669"/>
    <property type="project" value="UniProtKB-KW"/>
</dbReference>
<protein>
    <submittedName>
        <fullName evidence="6">SAM-dependent methyltransferase</fullName>
    </submittedName>
</protein>
<evidence type="ECO:0000256" key="2">
    <source>
        <dbReference type="ARBA" id="ARBA00022603"/>
    </source>
</evidence>
<dbReference type="Pfam" id="PF08241">
    <property type="entry name" value="Methyltransf_11"/>
    <property type="match status" value="1"/>
</dbReference>
<dbReference type="InterPro" id="IPR013216">
    <property type="entry name" value="Methyltransf_11"/>
</dbReference>
<evidence type="ECO:0000256" key="4">
    <source>
        <dbReference type="SAM" id="MobiDB-lite"/>
    </source>
</evidence>